<keyword evidence="4" id="KW-0804">Transcription</keyword>
<dbReference type="InterPro" id="IPR001471">
    <property type="entry name" value="AP2/ERF_dom"/>
</dbReference>
<keyword evidence="2" id="KW-0805">Transcription regulation</keyword>
<dbReference type="Gene3D" id="1.20.5.2050">
    <property type="match status" value="1"/>
</dbReference>
<reference evidence="7 8" key="1">
    <citation type="submission" date="2014-02" db="EMBL/GenBank/DDBJ databases">
        <authorList>
            <person name="Sibley D."/>
            <person name="Venepally P."/>
            <person name="Karamycheva S."/>
            <person name="Hadjithomas M."/>
            <person name="Khan A."/>
            <person name="Brunk B."/>
            <person name="Roos D."/>
            <person name="Caler E."/>
            <person name="Lorenzi H."/>
        </authorList>
    </citation>
    <scope>NUCLEOTIDE SEQUENCE [LARGE SCALE GENOMIC DNA]</scope>
    <source>
        <strain evidence="7 8">GAB2-2007-GAL-DOM2</strain>
    </source>
</reference>
<dbReference type="GO" id="GO:0005634">
    <property type="term" value="C:nucleus"/>
    <property type="evidence" value="ECO:0007669"/>
    <property type="project" value="UniProtKB-SubCell"/>
</dbReference>
<evidence type="ECO:0000256" key="1">
    <source>
        <dbReference type="ARBA" id="ARBA00004123"/>
    </source>
</evidence>
<organism evidence="7 8">
    <name type="scientific">Toxoplasma gondii GAB2-2007-GAL-DOM2</name>
    <dbReference type="NCBI Taxonomy" id="1130820"/>
    <lineage>
        <taxon>Eukaryota</taxon>
        <taxon>Sar</taxon>
        <taxon>Alveolata</taxon>
        <taxon>Apicomplexa</taxon>
        <taxon>Conoidasida</taxon>
        <taxon>Coccidia</taxon>
        <taxon>Eucoccidiorida</taxon>
        <taxon>Eimeriorina</taxon>
        <taxon>Sarcocystidae</taxon>
        <taxon>Toxoplasma</taxon>
    </lineage>
</organism>
<comment type="caution">
    <text evidence="7">The sequence shown here is derived from an EMBL/GenBank/DDBJ whole genome shotgun (WGS) entry which is preliminary data.</text>
</comment>
<protein>
    <submittedName>
        <fullName evidence="7">AP2 domain transcription factor AP2IV-1</fullName>
    </submittedName>
</protein>
<accession>A0A086JKP6</accession>
<evidence type="ECO:0000259" key="6">
    <source>
        <dbReference type="Pfam" id="PF00847"/>
    </source>
</evidence>
<evidence type="ECO:0000313" key="8">
    <source>
        <dbReference type="Proteomes" id="UP000028837"/>
    </source>
</evidence>
<dbReference type="VEuPathDB" id="ToxoDB:TGDOM2_320700"/>
<comment type="subcellular location">
    <subcellularLocation>
        <location evidence="1">Nucleus</location>
    </subcellularLocation>
</comment>
<name>A0A086JKP6_TOXGO</name>
<dbReference type="Proteomes" id="UP000028837">
    <property type="component" value="Unassembled WGS sequence"/>
</dbReference>
<gene>
    <name evidence="7" type="ORF">TGDOM2_320700</name>
</gene>
<evidence type="ECO:0000256" key="3">
    <source>
        <dbReference type="ARBA" id="ARBA00023125"/>
    </source>
</evidence>
<dbReference type="EMBL" id="AHZU02001402">
    <property type="protein sequence ID" value="KFG32714.1"/>
    <property type="molecule type" value="Genomic_DNA"/>
</dbReference>
<evidence type="ECO:0000256" key="5">
    <source>
        <dbReference type="ARBA" id="ARBA00023242"/>
    </source>
</evidence>
<dbReference type="GO" id="GO:0003700">
    <property type="term" value="F:DNA-binding transcription factor activity"/>
    <property type="evidence" value="ECO:0007669"/>
    <property type="project" value="InterPro"/>
</dbReference>
<evidence type="ECO:0000313" key="7">
    <source>
        <dbReference type="EMBL" id="KFG32714.1"/>
    </source>
</evidence>
<evidence type="ECO:0000256" key="4">
    <source>
        <dbReference type="ARBA" id="ARBA00023163"/>
    </source>
</evidence>
<feature type="domain" description="AP2/ERF" evidence="6">
    <location>
        <begin position="323"/>
        <end position="378"/>
    </location>
</feature>
<proteinExistence type="predicted"/>
<dbReference type="Pfam" id="PF00847">
    <property type="entry name" value="AP2"/>
    <property type="match status" value="1"/>
</dbReference>
<dbReference type="GO" id="GO:0003677">
    <property type="term" value="F:DNA binding"/>
    <property type="evidence" value="ECO:0007669"/>
    <property type="project" value="UniProtKB-KW"/>
</dbReference>
<keyword evidence="3" id="KW-0238">DNA-binding</keyword>
<dbReference type="OrthoDB" id="330330at2759"/>
<dbReference type="AlphaFoldDB" id="A0A086JKP6"/>
<sequence length="425" mass="47545">MACQRRRAAACTIEVSRDLFSPERNLHDNFSSLAITMAFRTVSKVLPTLSHCFPGPLSVAASSSLPGHSKGEESVPCRVHRSFRLSPVADHEAEALSGSGNDTSGCSQRDRFCAGNGLDCKARRTSDGNGSPPTDARMSEKLSLFKNHASSCLEQRACPASNRNLGDTAACPLSAFCRSLVRRTPSRLWLPPQCSLLSGCSARSCPPKISVRATNGASEQASWQDFHPALGRAVVPLSLSGRGTAGTHLVRKFGTQRVVQKRRHQMRILHPAQTAYVPVEQRPPPIPHSLTASSTVKRLLNNNTVAAKEAAKRINWGAYISHQRGVRWHPQGAWRVQFSRRNHERNFFVRCECYFRVGTYGFQMAKDLAIRYRQRLEKEWEELQEQWTKLDILEAEQRAKYKEKREEHLLLGAGEEPELHSRRSK</sequence>
<keyword evidence="5" id="KW-0539">Nucleus</keyword>
<evidence type="ECO:0000256" key="2">
    <source>
        <dbReference type="ARBA" id="ARBA00023015"/>
    </source>
</evidence>